<dbReference type="InterPro" id="IPR046919">
    <property type="entry name" value="ABC-3C_CTD10"/>
</dbReference>
<proteinExistence type="predicted"/>
<name>A0A1U6JI46_9CLOT</name>
<dbReference type="Proteomes" id="UP000190476">
    <property type="component" value="Chromosome I"/>
</dbReference>
<gene>
    <name evidence="2" type="ORF">CCH01_17560</name>
</gene>
<reference evidence="3" key="1">
    <citation type="submission" date="2017-03" db="EMBL/GenBank/DDBJ databases">
        <authorList>
            <person name="Falquet L."/>
            <person name="Falquet L."/>
        </authorList>
    </citation>
    <scope>NUCLEOTIDE SEQUENCE [LARGE SCALE GENOMIC DNA]</scope>
</reference>
<dbReference type="AlphaFoldDB" id="A0A1U6JI46"/>
<protein>
    <submittedName>
        <fullName evidence="2">Putative Cytoplasmic protein</fullName>
    </submittedName>
</protein>
<dbReference type="OrthoDB" id="596297at2"/>
<sequence>MSDAKKLIYKSCFENILLKSMGDCFQQIFYNLMSETHDNFIKTDTQGSIGDRKCDGYLFGEGIFFQVYGPRDYSSNMTTMTEAIKKMPGDFEKLKEHIQNGYWEEIHQYIFVFKTHRGTYPDLLQVIHKLKRENPNIEFMPIYDINKLLSIFLDLSTTQMMNLTNTYIPEPNFNDIKYEVMGEIIQHLIKVGNTNNIDITKTPPNFDDKLEFNKINPFYASNLRTASYSIEALDDFLSSYEDIAISDTLCSIFKELYDQAQKKYPNDSNLQFKYILDNCHKENLNPNSLQQFETNSYVMIAKYFETCDIFEEPKKVANN</sequence>
<dbReference type="RefSeq" id="WP_079481475.1">
    <property type="nucleotide sequence ID" value="NZ_CBML010000006.1"/>
</dbReference>
<keyword evidence="3" id="KW-1185">Reference proteome</keyword>
<evidence type="ECO:0000259" key="1">
    <source>
        <dbReference type="Pfam" id="PF20275"/>
    </source>
</evidence>
<evidence type="ECO:0000313" key="2">
    <source>
        <dbReference type="EMBL" id="SLK19737.1"/>
    </source>
</evidence>
<accession>A0A1U6JI46</accession>
<feature type="domain" description="ABC-three component systems C-terminal" evidence="1">
    <location>
        <begin position="182"/>
        <end position="311"/>
    </location>
</feature>
<dbReference type="EMBL" id="LT799839">
    <property type="protein sequence ID" value="SLK19737.1"/>
    <property type="molecule type" value="Genomic_DNA"/>
</dbReference>
<organism evidence="2 3">
    <name type="scientific">Clostridium chauvoei JF4335</name>
    <dbReference type="NCBI Taxonomy" id="1351755"/>
    <lineage>
        <taxon>Bacteria</taxon>
        <taxon>Bacillati</taxon>
        <taxon>Bacillota</taxon>
        <taxon>Clostridia</taxon>
        <taxon>Eubacteriales</taxon>
        <taxon>Clostridiaceae</taxon>
        <taxon>Clostridium</taxon>
    </lineage>
</organism>
<dbReference type="STRING" id="1351755.CCH01_17560"/>
<dbReference type="Pfam" id="PF20275">
    <property type="entry name" value="CTD10"/>
    <property type="match status" value="1"/>
</dbReference>
<dbReference type="GeneID" id="66302074"/>
<evidence type="ECO:0000313" key="3">
    <source>
        <dbReference type="Proteomes" id="UP000190476"/>
    </source>
</evidence>